<evidence type="ECO:0000256" key="1">
    <source>
        <dbReference type="SAM" id="Phobius"/>
    </source>
</evidence>
<gene>
    <name evidence="2" type="ORF">FHR37_004597</name>
    <name evidence="3" type="ORF">SAMN05421678_103149</name>
</gene>
<dbReference type="PANTHER" id="PTHR36166">
    <property type="entry name" value="CHROMOSOME 9, WHOLE GENOME SHOTGUN SEQUENCE"/>
    <property type="match status" value="1"/>
</dbReference>
<feature type="transmembrane region" description="Helical" evidence="1">
    <location>
        <begin position="26"/>
        <end position="43"/>
    </location>
</feature>
<keyword evidence="1" id="KW-0472">Membrane</keyword>
<accession>A0A1I2N7G4</accession>
<evidence type="ECO:0008006" key="6">
    <source>
        <dbReference type="Google" id="ProtNLM"/>
    </source>
</evidence>
<evidence type="ECO:0000313" key="2">
    <source>
        <dbReference type="EMBL" id="NYH85746.1"/>
    </source>
</evidence>
<evidence type="ECO:0000313" key="5">
    <source>
        <dbReference type="Proteomes" id="UP000533017"/>
    </source>
</evidence>
<reference evidence="2 5" key="2">
    <citation type="submission" date="2020-07" db="EMBL/GenBank/DDBJ databases">
        <title>Sequencing the genomes of 1000 actinobacteria strains.</title>
        <authorList>
            <person name="Klenk H.-P."/>
        </authorList>
    </citation>
    <scope>NUCLEOTIDE SEQUENCE [LARGE SCALE GENOMIC DNA]</scope>
    <source>
        <strain evidence="2 5">DSM 45117</strain>
    </source>
</reference>
<dbReference type="STRING" id="504797.SAMN05421678_103149"/>
<dbReference type="SUPFAM" id="SSF55961">
    <property type="entry name" value="Bet v1-like"/>
    <property type="match status" value="1"/>
</dbReference>
<dbReference type="Proteomes" id="UP000533017">
    <property type="component" value="Unassembled WGS sequence"/>
</dbReference>
<name>A0A1I2N7G4_9ACTN</name>
<organism evidence="3 4">
    <name type="scientific">Actinopolymorpha cephalotaxi</name>
    <dbReference type="NCBI Taxonomy" id="504797"/>
    <lineage>
        <taxon>Bacteria</taxon>
        <taxon>Bacillati</taxon>
        <taxon>Actinomycetota</taxon>
        <taxon>Actinomycetes</taxon>
        <taxon>Propionibacteriales</taxon>
        <taxon>Actinopolymorphaceae</taxon>
        <taxon>Actinopolymorpha</taxon>
    </lineage>
</organism>
<keyword evidence="1" id="KW-1133">Transmembrane helix</keyword>
<dbReference type="RefSeq" id="WP_092882136.1">
    <property type="nucleotide sequence ID" value="NZ_FOOI01000003.1"/>
</dbReference>
<dbReference type="EMBL" id="FOOI01000003">
    <property type="protein sequence ID" value="SFF97321.1"/>
    <property type="molecule type" value="Genomic_DNA"/>
</dbReference>
<dbReference type="InterPro" id="IPR019587">
    <property type="entry name" value="Polyketide_cyclase/dehydratase"/>
</dbReference>
<evidence type="ECO:0000313" key="3">
    <source>
        <dbReference type="EMBL" id="SFF97321.1"/>
    </source>
</evidence>
<evidence type="ECO:0000313" key="4">
    <source>
        <dbReference type="Proteomes" id="UP000199052"/>
    </source>
</evidence>
<dbReference type="InterPro" id="IPR023393">
    <property type="entry name" value="START-like_dom_sf"/>
</dbReference>
<sequence>MTVDQSAVKPALPAPREAGRRRRRRWPYVLLAVLALLAGGVVWQRAHPVVLRAEVDIAASPDQVWAVLTDRAAYPEWNPFIVRASGPLRVGQQVTNVHRIGGKTMVFKPTVLAVEPGHELRWIGRLPVPGVFDGEHSFTLTQTAPGRTHVVQQETFTGIAVPFATGWLHGDTLSGFRAMNSALRDRVESRHP</sequence>
<dbReference type="Proteomes" id="UP000199052">
    <property type="component" value="Unassembled WGS sequence"/>
</dbReference>
<protein>
    <recommendedName>
        <fullName evidence="6">Polyketide cyclase / dehydrase and lipid transport</fullName>
    </recommendedName>
</protein>
<dbReference type="EMBL" id="JACBZA010000001">
    <property type="protein sequence ID" value="NYH85746.1"/>
    <property type="molecule type" value="Genomic_DNA"/>
</dbReference>
<dbReference type="Gene3D" id="3.30.530.20">
    <property type="match status" value="1"/>
</dbReference>
<dbReference type="PANTHER" id="PTHR36166:SF1">
    <property type="entry name" value="SRPBCC DOMAIN-CONTAINING PROTEIN"/>
    <property type="match status" value="1"/>
</dbReference>
<keyword evidence="5" id="KW-1185">Reference proteome</keyword>
<proteinExistence type="predicted"/>
<reference evidence="3 4" key="1">
    <citation type="submission" date="2016-10" db="EMBL/GenBank/DDBJ databases">
        <authorList>
            <person name="de Groot N.N."/>
        </authorList>
    </citation>
    <scope>NUCLEOTIDE SEQUENCE [LARGE SCALE GENOMIC DNA]</scope>
    <source>
        <strain evidence="3 4">CPCC 202808</strain>
    </source>
</reference>
<keyword evidence="1" id="KW-0812">Transmembrane</keyword>
<dbReference type="CDD" id="cd07822">
    <property type="entry name" value="SRPBCC_4"/>
    <property type="match status" value="1"/>
</dbReference>
<dbReference type="AlphaFoldDB" id="A0A1I2N7G4"/>
<dbReference type="OrthoDB" id="191189at2"/>
<dbReference type="Pfam" id="PF10604">
    <property type="entry name" value="Polyketide_cyc2"/>
    <property type="match status" value="1"/>
</dbReference>